<comment type="caution">
    <text evidence="1">The sequence shown here is derived from an EMBL/GenBank/DDBJ whole genome shotgun (WGS) entry which is preliminary data.</text>
</comment>
<gene>
    <name evidence="1" type="ORF">K488DRAFT_43216</name>
</gene>
<evidence type="ECO:0000313" key="1">
    <source>
        <dbReference type="EMBL" id="KAI0035458.1"/>
    </source>
</evidence>
<accession>A0ACB8QUG5</accession>
<reference evidence="1" key="2">
    <citation type="journal article" date="2022" name="New Phytol.">
        <title>Evolutionary transition to the ectomycorrhizal habit in the genomes of a hyperdiverse lineage of mushroom-forming fungi.</title>
        <authorList>
            <person name="Looney B."/>
            <person name="Miyauchi S."/>
            <person name="Morin E."/>
            <person name="Drula E."/>
            <person name="Courty P.E."/>
            <person name="Kohler A."/>
            <person name="Kuo A."/>
            <person name="LaButti K."/>
            <person name="Pangilinan J."/>
            <person name="Lipzen A."/>
            <person name="Riley R."/>
            <person name="Andreopoulos W."/>
            <person name="He G."/>
            <person name="Johnson J."/>
            <person name="Nolan M."/>
            <person name="Tritt A."/>
            <person name="Barry K.W."/>
            <person name="Grigoriev I.V."/>
            <person name="Nagy L.G."/>
            <person name="Hibbett D."/>
            <person name="Henrissat B."/>
            <person name="Matheny P.B."/>
            <person name="Labbe J."/>
            <person name="Martin F.M."/>
        </authorList>
    </citation>
    <scope>NUCLEOTIDE SEQUENCE</scope>
    <source>
        <strain evidence="1">EC-137</strain>
    </source>
</reference>
<organism evidence="1 2">
    <name type="scientific">Vararia minispora EC-137</name>
    <dbReference type="NCBI Taxonomy" id="1314806"/>
    <lineage>
        <taxon>Eukaryota</taxon>
        <taxon>Fungi</taxon>
        <taxon>Dikarya</taxon>
        <taxon>Basidiomycota</taxon>
        <taxon>Agaricomycotina</taxon>
        <taxon>Agaricomycetes</taxon>
        <taxon>Russulales</taxon>
        <taxon>Lachnocladiaceae</taxon>
        <taxon>Vararia</taxon>
    </lineage>
</organism>
<evidence type="ECO:0000313" key="2">
    <source>
        <dbReference type="Proteomes" id="UP000814128"/>
    </source>
</evidence>
<keyword evidence="2" id="KW-1185">Reference proteome</keyword>
<dbReference type="Proteomes" id="UP000814128">
    <property type="component" value="Unassembled WGS sequence"/>
</dbReference>
<name>A0ACB8QUG5_9AGAM</name>
<proteinExistence type="predicted"/>
<protein>
    <submittedName>
        <fullName evidence="1">Uncharacterized protein</fullName>
    </submittedName>
</protein>
<reference evidence="1" key="1">
    <citation type="submission" date="2021-02" db="EMBL/GenBank/DDBJ databases">
        <authorList>
            <consortium name="DOE Joint Genome Institute"/>
            <person name="Ahrendt S."/>
            <person name="Looney B.P."/>
            <person name="Miyauchi S."/>
            <person name="Morin E."/>
            <person name="Drula E."/>
            <person name="Courty P.E."/>
            <person name="Chicoki N."/>
            <person name="Fauchery L."/>
            <person name="Kohler A."/>
            <person name="Kuo A."/>
            <person name="Labutti K."/>
            <person name="Pangilinan J."/>
            <person name="Lipzen A."/>
            <person name="Riley R."/>
            <person name="Andreopoulos W."/>
            <person name="He G."/>
            <person name="Johnson J."/>
            <person name="Barry K.W."/>
            <person name="Grigoriev I.V."/>
            <person name="Nagy L."/>
            <person name="Hibbett D."/>
            <person name="Henrissat B."/>
            <person name="Matheny P.B."/>
            <person name="Labbe J."/>
            <person name="Martin F."/>
        </authorList>
    </citation>
    <scope>NUCLEOTIDE SEQUENCE</scope>
    <source>
        <strain evidence="1">EC-137</strain>
    </source>
</reference>
<dbReference type="EMBL" id="MU273484">
    <property type="protein sequence ID" value="KAI0035458.1"/>
    <property type="molecule type" value="Genomic_DNA"/>
</dbReference>
<sequence length="532" mass="58903">MSPKRPAPPSHPSPSPGILSGRTLHILDAKLDAPTIAHLHTLASKARARLVPSPADADVLVTAISMRRRLERHLDWSSAMRKAVVRPDWLEQSVERATALPCAPFAALRSLRDATAAHCPFAPSHLPAPDLPPYLRPPSPPPAFTASALTPFEKLSCKRACPLVCPTQDLVEYLDVIRRSRELEGQDKSALSYARAIGVIKSYPKRVSKETRKEVEKLPQLGKKLLAIIDEWLETGKVAEIETIRTSERFHSLAALASIYGIGPATARRLYGLGVRTLEELEVYYDVQDGGPEDLVRIQDDDDDGKKGKAAWKGNEADEEDAWIKVALALRRDFAHKLSREDVERIYARIVAELADVQPGCASMIVGGYRRGKPESGDIDIVFTHPDARKVPGLAKKLVKALHAKHLVTHILHSVGPRTHDPLRTTPFDALEKALTVFAPPAPSSVRRRVDLIFALPDVYWTAVVGWTGGTLFERDLRAHAKLKCVALRMKFDSSGISRRGDSTPIYPRSEKEVFDVLDLPWIPPEWRNADA</sequence>